<proteinExistence type="predicted"/>
<protein>
    <submittedName>
        <fullName evidence="2">Uncharacterized protein</fullName>
    </submittedName>
</protein>
<keyword evidence="3" id="KW-1185">Reference proteome</keyword>
<dbReference type="EMBL" id="JBBHLL010000248">
    <property type="protein sequence ID" value="KAK7808085.1"/>
    <property type="molecule type" value="Genomic_DNA"/>
</dbReference>
<name>A0AAW0I0Q8_MYOGA</name>
<reference evidence="2 3" key="1">
    <citation type="journal article" date="2023" name="bioRxiv">
        <title>Conserved and derived expression patterns and positive selection on dental genes reveal complex evolutionary context of ever-growing rodent molars.</title>
        <authorList>
            <person name="Calamari Z.T."/>
            <person name="Song A."/>
            <person name="Cohen E."/>
            <person name="Akter M."/>
            <person name="Roy R.D."/>
            <person name="Hallikas O."/>
            <person name="Christensen M.M."/>
            <person name="Li P."/>
            <person name="Marangoni P."/>
            <person name="Jernvall J."/>
            <person name="Klein O.D."/>
        </authorList>
    </citation>
    <scope>NUCLEOTIDE SEQUENCE [LARGE SCALE GENOMIC DNA]</scope>
    <source>
        <strain evidence="2">V071</strain>
    </source>
</reference>
<dbReference type="AlphaFoldDB" id="A0AAW0I0Q8"/>
<sequence>MGLTDWMEKMDFMDFVGEREKKVTLALRAAQVPEVPLGKMERRASQGILTRQHYQRPEGRQRRPRKPRNGRPEGTSGSLGGSRRPGASRCTGTGRTTRPTGVQWKPRRERRRRRPRVSGT</sequence>
<feature type="region of interest" description="Disordered" evidence="1">
    <location>
        <begin position="32"/>
        <end position="120"/>
    </location>
</feature>
<evidence type="ECO:0000256" key="1">
    <source>
        <dbReference type="SAM" id="MobiDB-lite"/>
    </source>
</evidence>
<evidence type="ECO:0000313" key="2">
    <source>
        <dbReference type="EMBL" id="KAK7808085.1"/>
    </source>
</evidence>
<feature type="compositionally biased region" description="Basic residues" evidence="1">
    <location>
        <begin position="105"/>
        <end position="120"/>
    </location>
</feature>
<gene>
    <name evidence="2" type="ORF">U0070_009399</name>
</gene>
<accession>A0AAW0I0Q8</accession>
<comment type="caution">
    <text evidence="2">The sequence shown here is derived from an EMBL/GenBank/DDBJ whole genome shotgun (WGS) entry which is preliminary data.</text>
</comment>
<evidence type="ECO:0000313" key="3">
    <source>
        <dbReference type="Proteomes" id="UP001488838"/>
    </source>
</evidence>
<feature type="compositionally biased region" description="Low complexity" evidence="1">
    <location>
        <begin position="89"/>
        <end position="101"/>
    </location>
</feature>
<dbReference type="Proteomes" id="UP001488838">
    <property type="component" value="Unassembled WGS sequence"/>
</dbReference>
<organism evidence="2 3">
    <name type="scientific">Myodes glareolus</name>
    <name type="common">Bank vole</name>
    <name type="synonym">Clethrionomys glareolus</name>
    <dbReference type="NCBI Taxonomy" id="447135"/>
    <lineage>
        <taxon>Eukaryota</taxon>
        <taxon>Metazoa</taxon>
        <taxon>Chordata</taxon>
        <taxon>Craniata</taxon>
        <taxon>Vertebrata</taxon>
        <taxon>Euteleostomi</taxon>
        <taxon>Mammalia</taxon>
        <taxon>Eutheria</taxon>
        <taxon>Euarchontoglires</taxon>
        <taxon>Glires</taxon>
        <taxon>Rodentia</taxon>
        <taxon>Myomorpha</taxon>
        <taxon>Muroidea</taxon>
        <taxon>Cricetidae</taxon>
        <taxon>Arvicolinae</taxon>
        <taxon>Myodes</taxon>
    </lineage>
</organism>
<feature type="non-terminal residue" evidence="2">
    <location>
        <position position="120"/>
    </location>
</feature>